<dbReference type="InterPro" id="IPR042081">
    <property type="entry name" value="RNA_2'-PTrans_C"/>
</dbReference>
<dbReference type="OrthoDB" id="4537997at2"/>
<dbReference type="Gene3D" id="1.10.10.970">
    <property type="entry name" value="RNA 2'-phosphotransferase, Tpt1/KptA family, N-terminal domain"/>
    <property type="match status" value="1"/>
</dbReference>
<dbReference type="PATRIC" id="fig|1120928.5.peg.2068"/>
<evidence type="ECO:0000256" key="5">
    <source>
        <dbReference type="HAMAP-Rule" id="MF_00299"/>
    </source>
</evidence>
<comment type="function">
    <text evidence="4 5">Removes the 2'-phosphate from RNA via an intermediate in which the phosphate is ADP-ribosylated by NAD followed by a presumed transesterification to release the RNA and generate ADP-ribose 1''-2''-cyclic phosphate (APPR&gt;P). May function as an ADP-ribosylase.</text>
</comment>
<proteinExistence type="inferred from homology"/>
<accession>V2UZ09</accession>
<keyword evidence="7" id="KW-1185">Reference proteome</keyword>
<dbReference type="eggNOG" id="COG1859">
    <property type="taxonomic scope" value="Bacteria"/>
</dbReference>
<dbReference type="NCBIfam" id="NF002014">
    <property type="entry name" value="PRK00819.1-4"/>
    <property type="match status" value="1"/>
</dbReference>
<dbReference type="GO" id="GO:0003950">
    <property type="term" value="F:NAD+ poly-ADP-ribosyltransferase activity"/>
    <property type="evidence" value="ECO:0007669"/>
    <property type="project" value="InterPro"/>
</dbReference>
<comment type="similarity">
    <text evidence="1 5">Belongs to the KptA/TPT1 family.</text>
</comment>
<dbReference type="PANTHER" id="PTHR12684">
    <property type="entry name" value="PUTATIVE PHOSPHOTRANSFERASE"/>
    <property type="match status" value="1"/>
</dbReference>
<dbReference type="GO" id="GO:0006388">
    <property type="term" value="P:tRNA splicing, via endonucleolytic cleavage and ligation"/>
    <property type="evidence" value="ECO:0007669"/>
    <property type="project" value="UniProtKB-UniRule"/>
</dbReference>
<dbReference type="AlphaFoldDB" id="V2UZ09"/>
<dbReference type="SUPFAM" id="SSF56399">
    <property type="entry name" value="ADP-ribosylation"/>
    <property type="match status" value="1"/>
</dbReference>
<evidence type="ECO:0000313" key="7">
    <source>
        <dbReference type="Proteomes" id="UP000017404"/>
    </source>
</evidence>
<comment type="caution">
    <text evidence="6">The sequence shown here is derived from an EMBL/GenBank/DDBJ whole genome shotgun (WGS) entry which is preliminary data.</text>
</comment>
<evidence type="ECO:0000313" key="6">
    <source>
        <dbReference type="EMBL" id="ESK55252.1"/>
    </source>
</evidence>
<dbReference type="EC" id="2.7.1.-" evidence="5"/>
<reference evidence="6 7" key="1">
    <citation type="submission" date="2013-10" db="EMBL/GenBank/DDBJ databases">
        <title>The Genome Sequence of Acinetobacter tjernbergiae CIP107465.</title>
        <authorList>
            <consortium name="The Broad Institute Genomics Platform"/>
            <consortium name="The Broad Institute Genome Sequencing Center for Infectious Disease"/>
            <person name="Cerqueira G."/>
            <person name="Feldgarden M."/>
            <person name="Courvalin P."/>
            <person name="Grillot-Courvalin C."/>
            <person name="Clermont D."/>
            <person name="Rocha E."/>
            <person name="Yoon E.-J."/>
            <person name="Nemec A."/>
            <person name="Young S.K."/>
            <person name="Zeng Q."/>
            <person name="Gargeya S."/>
            <person name="Fitzgerald M."/>
            <person name="Abouelleil A."/>
            <person name="Alvarado L."/>
            <person name="Berlin A.M."/>
            <person name="Chapman S.B."/>
            <person name="Gainer-Dewar J."/>
            <person name="Goldberg J."/>
            <person name="Gnerre S."/>
            <person name="Griggs A."/>
            <person name="Gujja S."/>
            <person name="Hansen M."/>
            <person name="Howarth C."/>
            <person name="Imamovic A."/>
            <person name="Ireland A."/>
            <person name="Larimer J."/>
            <person name="McCowan C."/>
            <person name="Murphy C."/>
            <person name="Pearson M."/>
            <person name="Poon T.W."/>
            <person name="Priest M."/>
            <person name="Roberts A."/>
            <person name="Saif S."/>
            <person name="Shea T."/>
            <person name="Sykes S."/>
            <person name="Wortman J."/>
            <person name="Nusbaum C."/>
            <person name="Birren B."/>
        </authorList>
    </citation>
    <scope>NUCLEOTIDE SEQUENCE [LARGE SCALE GENOMIC DNA]</scope>
    <source>
        <strain evidence="6 7">CIP 107465</strain>
    </source>
</reference>
<dbReference type="RefSeq" id="WP_018679802.1">
    <property type="nucleotide sequence ID" value="NZ_AYEV01000019.1"/>
</dbReference>
<organism evidence="6 7">
    <name type="scientific">Acinetobacter tjernbergiae DSM 14971 = CIP 107465</name>
    <dbReference type="NCBI Taxonomy" id="1120928"/>
    <lineage>
        <taxon>Bacteria</taxon>
        <taxon>Pseudomonadati</taxon>
        <taxon>Pseudomonadota</taxon>
        <taxon>Gammaproteobacteria</taxon>
        <taxon>Moraxellales</taxon>
        <taxon>Moraxellaceae</taxon>
        <taxon>Acinetobacter</taxon>
    </lineage>
</organism>
<evidence type="ECO:0000256" key="2">
    <source>
        <dbReference type="ARBA" id="ARBA00022679"/>
    </source>
</evidence>
<dbReference type="Proteomes" id="UP000017404">
    <property type="component" value="Unassembled WGS sequence"/>
</dbReference>
<dbReference type="Gene3D" id="3.20.170.30">
    <property type="match status" value="1"/>
</dbReference>
<keyword evidence="3 5" id="KW-0520">NAD</keyword>
<dbReference type="Pfam" id="PF01885">
    <property type="entry name" value="PTS_2-RNA"/>
    <property type="match status" value="1"/>
</dbReference>
<dbReference type="STRING" id="202955.GCA_000759995_00387"/>
<sequence length="189" mass="21531">MKTHTQISKFLSLILRHKPEQIGLQLDQEGWAKIAELIDAAQQHNTFLDDEFIQTIVAQCDKKRFQISDDGLNIRAVQGHSTHTVQREMIAIEPPQHLYHGTASRFMESIQAQGLIAGQRHYVHLSEHKETALNVGQRYGKPILLLIDTVQMYKDGFAFYQAENGVWLITHVPTQYLSLIDQTKTGSLV</sequence>
<evidence type="ECO:0000256" key="1">
    <source>
        <dbReference type="ARBA" id="ARBA00009836"/>
    </source>
</evidence>
<name>V2UZ09_9GAMM</name>
<keyword evidence="2 5" id="KW-0808">Transferase</keyword>
<dbReference type="InterPro" id="IPR042080">
    <property type="entry name" value="RNA_2'-PTrans_N"/>
</dbReference>
<dbReference type="GO" id="GO:0000215">
    <property type="term" value="F:tRNA 2'-phosphotransferase activity"/>
    <property type="evidence" value="ECO:0007669"/>
    <property type="project" value="TreeGrafter"/>
</dbReference>
<dbReference type="InterPro" id="IPR002745">
    <property type="entry name" value="Ptrans_KptA/Tpt1"/>
</dbReference>
<dbReference type="InterPro" id="IPR022928">
    <property type="entry name" value="RNA_2'-PTrans_KptA"/>
</dbReference>
<dbReference type="PANTHER" id="PTHR12684:SF2">
    <property type="entry name" value="TRNA 2'-PHOSPHOTRANSFERASE 1"/>
    <property type="match status" value="1"/>
</dbReference>
<protein>
    <recommendedName>
        <fullName evidence="5">Probable RNA 2'-phosphotransferase</fullName>
        <ecNumber evidence="5">2.7.1.-</ecNumber>
    </recommendedName>
</protein>
<gene>
    <name evidence="5" type="primary">kptA</name>
    <name evidence="6" type="ORF">F990_02041</name>
</gene>
<evidence type="ECO:0000256" key="3">
    <source>
        <dbReference type="ARBA" id="ARBA00023027"/>
    </source>
</evidence>
<dbReference type="HAMAP" id="MF_00299">
    <property type="entry name" value="KptA"/>
    <property type="match status" value="1"/>
</dbReference>
<evidence type="ECO:0000256" key="4">
    <source>
        <dbReference type="ARBA" id="ARBA00025212"/>
    </source>
</evidence>
<dbReference type="EMBL" id="AYEV01000019">
    <property type="protein sequence ID" value="ESK55252.1"/>
    <property type="molecule type" value="Genomic_DNA"/>
</dbReference>